<sequence length="255" mass="29511">MTLSNELLLSNLLNHNVRCDKGIDHGPGIIAWMHPPVHRLLGWATRPSTLKLSRDVWRLNQLKGISSQELYVKGIPAQSDQATLDRFPTLLEADLINRNGEKIALIADFVFDYKTGKILYYLVSRSNPKIPGTSRWQLSLDKIIDQQPGLVFTNNLRLDDFPILKSSFRQNLLKKSLKLRDQFQEISLRANTRLEGWLEELPWDDEELSENFSEDNSRFDLFGDWDINNDDEAKQFYINSSSRINNPEKEGDPWI</sequence>
<gene>
    <name evidence="2" type="ordered locus">P9211_00011</name>
</gene>
<dbReference type="EMBL" id="CP000878">
    <property type="protein sequence ID" value="ABX07932.1"/>
    <property type="molecule type" value="Genomic_DNA"/>
</dbReference>
<evidence type="ECO:0000259" key="1">
    <source>
        <dbReference type="Pfam" id="PF05239"/>
    </source>
</evidence>
<dbReference type="InterPro" id="IPR011033">
    <property type="entry name" value="PRC_barrel-like_sf"/>
</dbReference>
<dbReference type="KEGG" id="pmj:P9211_00011"/>
<dbReference type="OrthoDB" id="528625at2"/>
<dbReference type="InterPro" id="IPR027275">
    <property type="entry name" value="PRC-brl_dom"/>
</dbReference>
<dbReference type="eggNOG" id="COG3881">
    <property type="taxonomic scope" value="Bacteria"/>
</dbReference>
<dbReference type="SUPFAM" id="SSF50346">
    <property type="entry name" value="PRC-barrel domain"/>
    <property type="match status" value="1"/>
</dbReference>
<proteinExistence type="predicted"/>
<keyword evidence="3" id="KW-1185">Reference proteome</keyword>
<dbReference type="HOGENOM" id="CLU_1128609_0_0_3"/>
<evidence type="ECO:0000313" key="2">
    <source>
        <dbReference type="EMBL" id="ABX07932.1"/>
    </source>
</evidence>
<protein>
    <recommendedName>
        <fullName evidence="1">PRC-barrel domain-containing protein</fullName>
    </recommendedName>
</protein>
<accession>A9B9J9</accession>
<name>A9B9J9_PROM4</name>
<dbReference type="AlphaFoldDB" id="A9B9J9"/>
<dbReference type="Proteomes" id="UP000000788">
    <property type="component" value="Chromosome"/>
</dbReference>
<feature type="domain" description="PRC-barrel" evidence="1">
    <location>
        <begin position="89"/>
        <end position="127"/>
    </location>
</feature>
<evidence type="ECO:0000313" key="3">
    <source>
        <dbReference type="Proteomes" id="UP000000788"/>
    </source>
</evidence>
<dbReference type="STRING" id="93059.P9211_00011"/>
<organism evidence="2 3">
    <name type="scientific">Prochlorococcus marinus (strain MIT 9211)</name>
    <dbReference type="NCBI Taxonomy" id="93059"/>
    <lineage>
        <taxon>Bacteria</taxon>
        <taxon>Bacillati</taxon>
        <taxon>Cyanobacteriota</taxon>
        <taxon>Cyanophyceae</taxon>
        <taxon>Synechococcales</taxon>
        <taxon>Prochlorococcaceae</taxon>
        <taxon>Prochlorococcus</taxon>
    </lineage>
</organism>
<dbReference type="Pfam" id="PF05239">
    <property type="entry name" value="PRC"/>
    <property type="match status" value="1"/>
</dbReference>
<dbReference type="RefSeq" id="WP_012194557.1">
    <property type="nucleotide sequence ID" value="NC_009976.1"/>
</dbReference>
<reference evidence="2 3" key="1">
    <citation type="journal article" date="2007" name="PLoS Genet.">
        <title>Patterns and implications of gene gain and loss in the evolution of Prochlorococcus.</title>
        <authorList>
            <person name="Kettler G.C."/>
            <person name="Martiny A.C."/>
            <person name="Huang K."/>
            <person name="Zucker J."/>
            <person name="Coleman M.L."/>
            <person name="Rodrigue S."/>
            <person name="Chen F."/>
            <person name="Lapidus A."/>
            <person name="Ferriera S."/>
            <person name="Johnson J."/>
            <person name="Steglich C."/>
            <person name="Church G.M."/>
            <person name="Richardson P."/>
            <person name="Chisholm S.W."/>
        </authorList>
    </citation>
    <scope>NUCLEOTIDE SEQUENCE [LARGE SCALE GENOMIC DNA]</scope>
    <source>
        <strain evidence="3">MIT 9211</strain>
    </source>
</reference>